<dbReference type="GO" id="GO:0046872">
    <property type="term" value="F:metal ion binding"/>
    <property type="evidence" value="ECO:0007669"/>
    <property type="project" value="UniProtKB-KW"/>
</dbReference>
<evidence type="ECO:0000259" key="5">
    <source>
        <dbReference type="Pfam" id="PF11895"/>
    </source>
</evidence>
<reference evidence="6" key="1">
    <citation type="submission" date="2023-03" db="EMBL/GenBank/DDBJ databases">
        <title>Massive genome expansion in bonnet fungi (Mycena s.s.) driven by repeated elements and novel gene families across ecological guilds.</title>
        <authorList>
            <consortium name="Lawrence Berkeley National Laboratory"/>
            <person name="Harder C.B."/>
            <person name="Miyauchi S."/>
            <person name="Viragh M."/>
            <person name="Kuo A."/>
            <person name="Thoen E."/>
            <person name="Andreopoulos B."/>
            <person name="Lu D."/>
            <person name="Skrede I."/>
            <person name="Drula E."/>
            <person name="Henrissat B."/>
            <person name="Morin E."/>
            <person name="Kohler A."/>
            <person name="Barry K."/>
            <person name="LaButti K."/>
            <person name="Morin E."/>
            <person name="Salamov A."/>
            <person name="Lipzen A."/>
            <person name="Mereny Z."/>
            <person name="Hegedus B."/>
            <person name="Baldrian P."/>
            <person name="Stursova M."/>
            <person name="Weitz H."/>
            <person name="Taylor A."/>
            <person name="Grigoriev I.V."/>
            <person name="Nagy L.G."/>
            <person name="Martin F."/>
            <person name="Kauserud H."/>
        </authorList>
    </citation>
    <scope>NUCLEOTIDE SEQUENCE</scope>
    <source>
        <strain evidence="6">CBHHK067</strain>
    </source>
</reference>
<keyword evidence="2" id="KW-0560">Oxidoreductase</keyword>
<dbReference type="PRINTS" id="PR00462">
    <property type="entry name" value="LIGNINASE"/>
</dbReference>
<dbReference type="Pfam" id="PF11895">
    <property type="entry name" value="Peroxidase_ext"/>
    <property type="match status" value="1"/>
</dbReference>
<protein>
    <recommendedName>
        <fullName evidence="5">Fungal ligninase C-terminal domain-containing protein</fullName>
    </recommendedName>
</protein>
<keyword evidence="3" id="KW-0349">Heme</keyword>
<dbReference type="InterPro" id="IPR024589">
    <property type="entry name" value="Ligninase_C"/>
</dbReference>
<evidence type="ECO:0000313" key="6">
    <source>
        <dbReference type="EMBL" id="KAJ7661151.1"/>
    </source>
</evidence>
<feature type="binding site" description="axial binding residue" evidence="3">
    <location>
        <position position="13"/>
    </location>
    <ligand>
        <name>heme b</name>
        <dbReference type="ChEBI" id="CHEBI:60344"/>
    </ligand>
    <ligandPart>
        <name>Fe</name>
        <dbReference type="ChEBI" id="CHEBI:18248"/>
    </ligandPart>
</feature>
<dbReference type="InterPro" id="IPR010255">
    <property type="entry name" value="Haem_peroxidase_sf"/>
</dbReference>
<dbReference type="AlphaFoldDB" id="A0AAD7CSX6"/>
<dbReference type="InterPro" id="IPR001621">
    <property type="entry name" value="Ligninase"/>
</dbReference>
<comment type="cofactor">
    <cofactor evidence="3">
        <name>Ca(2+)</name>
        <dbReference type="ChEBI" id="CHEBI:29108"/>
    </cofactor>
    <text evidence="3">Binds 2 calcium ions per subunit.</text>
</comment>
<keyword evidence="3" id="KW-0408">Iron</keyword>
<evidence type="ECO:0000313" key="7">
    <source>
        <dbReference type="Proteomes" id="UP001221757"/>
    </source>
</evidence>
<organism evidence="6 7">
    <name type="scientific">Mycena rosella</name>
    <name type="common">Pink bonnet</name>
    <name type="synonym">Agaricus rosellus</name>
    <dbReference type="NCBI Taxonomy" id="1033263"/>
    <lineage>
        <taxon>Eukaryota</taxon>
        <taxon>Fungi</taxon>
        <taxon>Dikarya</taxon>
        <taxon>Basidiomycota</taxon>
        <taxon>Agaricomycotina</taxon>
        <taxon>Agaricomycetes</taxon>
        <taxon>Agaricomycetidae</taxon>
        <taxon>Agaricales</taxon>
        <taxon>Marasmiineae</taxon>
        <taxon>Mycenaceae</taxon>
        <taxon>Mycena</taxon>
    </lineage>
</organism>
<dbReference type="Proteomes" id="UP001221757">
    <property type="component" value="Unassembled WGS sequence"/>
</dbReference>
<evidence type="ECO:0000256" key="4">
    <source>
        <dbReference type="PIRSR" id="PIRSR601621-4"/>
    </source>
</evidence>
<gene>
    <name evidence="6" type="ORF">B0H17DRAFT_1212338</name>
</gene>
<proteinExistence type="predicted"/>
<keyword evidence="2" id="KW-0575">Peroxidase</keyword>
<comment type="cofactor">
    <cofactor evidence="3">
        <name>heme b</name>
        <dbReference type="ChEBI" id="CHEBI:60344"/>
    </cofactor>
    <text evidence="3">Binds 1 heme b (iron(II)-protoporphyrin IX) group per subunit.</text>
</comment>
<feature type="disulfide bond" evidence="4">
    <location>
        <begin position="95"/>
        <end position="162"/>
    </location>
</feature>
<dbReference type="EMBL" id="JARKIE010000252">
    <property type="protein sequence ID" value="KAJ7661151.1"/>
    <property type="molecule type" value="Genomic_DNA"/>
</dbReference>
<comment type="caution">
    <text evidence="6">The sequence shown here is derived from an EMBL/GenBank/DDBJ whole genome shotgun (WGS) entry which is preliminary data.</text>
</comment>
<dbReference type="Gene3D" id="1.10.420.10">
    <property type="entry name" value="Peroxidase, domain 2"/>
    <property type="match status" value="2"/>
</dbReference>
<feature type="binding site" evidence="3">
    <location>
        <position position="55"/>
    </location>
    <ligand>
        <name>Ca(2+)</name>
        <dbReference type="ChEBI" id="CHEBI:29108"/>
        <label>2</label>
    </ligand>
</feature>
<sequence length="173" mass="18974">MTAGELIDQLASHSIAVQEDVDPVRAVPVRLHTLRETHMRRGRRLRTWRSIIDTTRSSFDSDFYLETLLRGTVYPSSNPGKVESPTSNEFRGSACIPTLPFPDDQTRMMSHFAAAMEKLAVLGQDAGSLQDCSEVIPPPAGDQSPLARLPGGRTILDLQPSCRNTIFSGSPPN</sequence>
<feature type="binding site" evidence="3">
    <location>
        <position position="53"/>
    </location>
    <ligand>
        <name>Ca(2+)</name>
        <dbReference type="ChEBI" id="CHEBI:29108"/>
        <label>2</label>
    </ligand>
</feature>
<feature type="binding site" evidence="3">
    <location>
        <position position="60"/>
    </location>
    <ligand>
        <name>Ca(2+)</name>
        <dbReference type="ChEBI" id="CHEBI:29108"/>
        <label>2</label>
    </ligand>
</feature>
<dbReference type="SUPFAM" id="SSF48113">
    <property type="entry name" value="Heme-dependent peroxidases"/>
    <property type="match status" value="1"/>
</dbReference>
<dbReference type="GO" id="GO:0006979">
    <property type="term" value="P:response to oxidative stress"/>
    <property type="evidence" value="ECO:0007669"/>
    <property type="project" value="InterPro"/>
</dbReference>
<dbReference type="GO" id="GO:0042744">
    <property type="term" value="P:hydrogen peroxide catabolic process"/>
    <property type="evidence" value="ECO:0007669"/>
    <property type="project" value="UniProtKB-KW"/>
</dbReference>
<evidence type="ECO:0000256" key="3">
    <source>
        <dbReference type="PIRSR" id="PIRSR601621-2"/>
    </source>
</evidence>
<name>A0AAD7CSX6_MYCRO</name>
<feature type="binding site" evidence="3">
    <location>
        <position position="14"/>
    </location>
    <ligand>
        <name>Ca(2+)</name>
        <dbReference type="ChEBI" id="CHEBI:29108"/>
        <label>2</label>
    </ligand>
</feature>
<keyword evidence="2" id="KW-0376">Hydrogen peroxide</keyword>
<keyword evidence="7" id="KW-1185">Reference proteome</keyword>
<evidence type="ECO:0000256" key="1">
    <source>
        <dbReference type="ARBA" id="ARBA00022837"/>
    </source>
</evidence>
<keyword evidence="3" id="KW-0479">Metal-binding</keyword>
<dbReference type="GO" id="GO:0020037">
    <property type="term" value="F:heme binding"/>
    <property type="evidence" value="ECO:0007669"/>
    <property type="project" value="InterPro"/>
</dbReference>
<accession>A0AAD7CSX6</accession>
<feature type="domain" description="Fungal ligninase C-terminal" evidence="5">
    <location>
        <begin position="107"/>
        <end position="167"/>
    </location>
</feature>
<dbReference type="GO" id="GO:0004601">
    <property type="term" value="F:peroxidase activity"/>
    <property type="evidence" value="ECO:0007669"/>
    <property type="project" value="InterPro"/>
</dbReference>
<keyword evidence="4" id="KW-1015">Disulfide bond</keyword>
<evidence type="ECO:0000256" key="2">
    <source>
        <dbReference type="ARBA" id="ARBA00023324"/>
    </source>
</evidence>
<keyword evidence="1 3" id="KW-0106">Calcium</keyword>